<dbReference type="Proteomes" id="UP000279541">
    <property type="component" value="Chromosome"/>
</dbReference>
<accession>A0A1N7IB42</accession>
<organism evidence="3 4">
    <name type="scientific">Chryseobacterium joostei</name>
    <dbReference type="NCBI Taxonomy" id="112234"/>
    <lineage>
        <taxon>Bacteria</taxon>
        <taxon>Pseudomonadati</taxon>
        <taxon>Bacteroidota</taxon>
        <taxon>Flavobacteriia</taxon>
        <taxon>Flavobacteriales</taxon>
        <taxon>Weeksellaceae</taxon>
        <taxon>Chryseobacterium group</taxon>
        <taxon>Chryseobacterium</taxon>
    </lineage>
</organism>
<name>A0A1N7IB42_9FLAO</name>
<reference evidence="3 4" key="1">
    <citation type="submission" date="2017-01" db="EMBL/GenBank/DDBJ databases">
        <authorList>
            <person name="Mah S.A."/>
            <person name="Swanson W.J."/>
            <person name="Moy G.W."/>
            <person name="Vacquier V.D."/>
        </authorList>
    </citation>
    <scope>NUCLEOTIDE SEQUENCE [LARGE SCALE GENOMIC DNA]</scope>
    <source>
        <strain evidence="3 4">DSM 16927</strain>
    </source>
</reference>
<dbReference type="EMBL" id="CP033926">
    <property type="protein sequence ID" value="AZB01285.1"/>
    <property type="molecule type" value="Genomic_DNA"/>
</dbReference>
<evidence type="ECO:0000313" key="4">
    <source>
        <dbReference type="Proteomes" id="UP000186106"/>
    </source>
</evidence>
<reference evidence="2 5" key="2">
    <citation type="submission" date="2018-11" db="EMBL/GenBank/DDBJ databases">
        <title>Proposal to divide the Flavobacteriaceae and reorganize its genera based on Amino Acid Identity values calculated from whole genome sequences.</title>
        <authorList>
            <person name="Nicholson A.C."/>
            <person name="Gulvik C.A."/>
            <person name="Whitney A.M."/>
            <person name="Humrighouse B.W."/>
            <person name="Bell M."/>
            <person name="Holmes B."/>
            <person name="Steigerwalt A.G."/>
            <person name="Villarma A."/>
            <person name="Sheth M."/>
            <person name="Batra D."/>
            <person name="Pryor J."/>
            <person name="Bernardet J.-F."/>
            <person name="Hugo C."/>
            <person name="Kampfer P."/>
            <person name="Newman J."/>
            <person name="McQuiston J.R."/>
        </authorList>
    </citation>
    <scope>NUCLEOTIDE SEQUENCE [LARGE SCALE GENOMIC DNA]</scope>
    <source>
        <strain evidence="2 5">DSM 16927</strain>
    </source>
</reference>
<dbReference type="AlphaFoldDB" id="A0A1N7IB42"/>
<dbReference type="OrthoDB" id="1242265at2"/>
<evidence type="ECO:0008006" key="6">
    <source>
        <dbReference type="Google" id="ProtNLM"/>
    </source>
</evidence>
<dbReference type="EMBL" id="FTNZ01000003">
    <property type="protein sequence ID" value="SIS34289.1"/>
    <property type="molecule type" value="Genomic_DNA"/>
</dbReference>
<proteinExistence type="predicted"/>
<gene>
    <name evidence="2" type="ORF">EG359_17425</name>
    <name evidence="3" type="ORF">SAMN05421768_103686</name>
</gene>
<feature type="region of interest" description="Disordered" evidence="1">
    <location>
        <begin position="243"/>
        <end position="262"/>
    </location>
</feature>
<sequence length="274" mass="31484">MIVVKEFPNKQFVDKEELFKSLSSNKELLKSQKKLQIKETDSIAYSFAVNEKNEAIKTGEINVEEINVLNVKIVVNSCNIFDSHSDVSVDSSWNRTVKNAKRVLLLEAHKAQFDKIISDEIELKVESISWKDLGFEYDGKTECLVFYAKIRKDRNPFMFEQYAKGYVKEHSAGLRYIQIDLAINSEAEWNKEEKEVWDKYYPKIANKEDVDQYGYFWAVIEQQIREGSAVVFGSNFATPTMSVEPVTDTSTKTDPVTSTPPSETKTITNLNLFI</sequence>
<dbReference type="Proteomes" id="UP000186106">
    <property type="component" value="Unassembled WGS sequence"/>
</dbReference>
<dbReference type="KEGG" id="cjt:EG359_17425"/>
<keyword evidence="5" id="KW-1185">Reference proteome</keyword>
<evidence type="ECO:0000313" key="5">
    <source>
        <dbReference type="Proteomes" id="UP000279541"/>
    </source>
</evidence>
<evidence type="ECO:0000256" key="1">
    <source>
        <dbReference type="SAM" id="MobiDB-lite"/>
    </source>
</evidence>
<evidence type="ECO:0000313" key="3">
    <source>
        <dbReference type="EMBL" id="SIS34289.1"/>
    </source>
</evidence>
<dbReference type="STRING" id="112234.SAMN05421768_103686"/>
<dbReference type="RefSeq" id="WP_076353356.1">
    <property type="nucleotide sequence ID" value="NZ_CP033926.1"/>
</dbReference>
<protein>
    <recommendedName>
        <fullName evidence="6">DUF4494 domain-containing protein</fullName>
    </recommendedName>
</protein>
<evidence type="ECO:0000313" key="2">
    <source>
        <dbReference type="EMBL" id="AZB01285.1"/>
    </source>
</evidence>